<keyword evidence="4 7" id="KW-1133">Transmembrane helix</keyword>
<accession>A0A370G156</accession>
<feature type="transmembrane region" description="Helical" evidence="7">
    <location>
        <begin position="165"/>
        <end position="187"/>
    </location>
</feature>
<evidence type="ECO:0000256" key="3">
    <source>
        <dbReference type="ARBA" id="ARBA00022692"/>
    </source>
</evidence>
<dbReference type="EMBL" id="QQAW01000006">
    <property type="protein sequence ID" value="RDI37498.1"/>
    <property type="molecule type" value="Genomic_DNA"/>
</dbReference>
<evidence type="ECO:0000313" key="10">
    <source>
        <dbReference type="Proteomes" id="UP000254958"/>
    </source>
</evidence>
<keyword evidence="2" id="KW-1003">Cell membrane</keyword>
<feature type="transmembrane region" description="Helical" evidence="7">
    <location>
        <begin position="99"/>
        <end position="117"/>
    </location>
</feature>
<evidence type="ECO:0000256" key="1">
    <source>
        <dbReference type="ARBA" id="ARBA00004651"/>
    </source>
</evidence>
<evidence type="ECO:0000313" key="9">
    <source>
        <dbReference type="EMBL" id="RDI37498.1"/>
    </source>
</evidence>
<feature type="transmembrane region" description="Helical" evidence="7">
    <location>
        <begin position="470"/>
        <end position="493"/>
    </location>
</feature>
<dbReference type="PANTHER" id="PTHR30509:SF9">
    <property type="entry name" value="MULTIDRUG RESISTANCE PROTEIN MDTO"/>
    <property type="match status" value="1"/>
</dbReference>
<dbReference type="PANTHER" id="PTHR30509">
    <property type="entry name" value="P-HYDROXYBENZOIC ACID EFFLUX PUMP SUBUNIT-RELATED"/>
    <property type="match status" value="1"/>
</dbReference>
<evidence type="ECO:0000256" key="2">
    <source>
        <dbReference type="ARBA" id="ARBA00022475"/>
    </source>
</evidence>
<evidence type="ECO:0000256" key="5">
    <source>
        <dbReference type="ARBA" id="ARBA00023136"/>
    </source>
</evidence>
<evidence type="ECO:0000256" key="4">
    <source>
        <dbReference type="ARBA" id="ARBA00022989"/>
    </source>
</evidence>
<dbReference type="InterPro" id="IPR049453">
    <property type="entry name" value="Memb_transporter_dom"/>
</dbReference>
<keyword evidence="10" id="KW-1185">Reference proteome</keyword>
<comment type="similarity">
    <text evidence="6">Belongs to the YccS/YhfK family.</text>
</comment>
<feature type="transmembrane region" description="Helical" evidence="7">
    <location>
        <begin position="505"/>
        <end position="526"/>
    </location>
</feature>
<organism evidence="9 10">
    <name type="scientific">Gluconacetobacter liquefaciens</name>
    <name type="common">Acetobacter liquefaciens</name>
    <dbReference type="NCBI Taxonomy" id="89584"/>
    <lineage>
        <taxon>Bacteria</taxon>
        <taxon>Pseudomonadati</taxon>
        <taxon>Pseudomonadota</taxon>
        <taxon>Alphaproteobacteria</taxon>
        <taxon>Acetobacterales</taxon>
        <taxon>Acetobacteraceae</taxon>
        <taxon>Gluconacetobacter</taxon>
    </lineage>
</organism>
<comment type="subcellular location">
    <subcellularLocation>
        <location evidence="1">Cell membrane</location>
        <topology evidence="1">Multi-pass membrane protein</topology>
    </subcellularLocation>
</comment>
<feature type="transmembrane region" description="Helical" evidence="7">
    <location>
        <begin position="421"/>
        <end position="450"/>
    </location>
</feature>
<dbReference type="Pfam" id="PF13515">
    <property type="entry name" value="FUSC_2"/>
    <property type="match status" value="1"/>
</dbReference>
<dbReference type="AlphaFoldDB" id="A0A370G156"/>
<feature type="transmembrane region" description="Helical" evidence="7">
    <location>
        <begin position="194"/>
        <end position="216"/>
    </location>
</feature>
<reference evidence="9 10" key="1">
    <citation type="submission" date="2018-07" db="EMBL/GenBank/DDBJ databases">
        <title>Genomic Encyclopedia of Type Strains, Phase IV (KMG-IV): sequencing the most valuable type-strain genomes for metagenomic binning, comparative biology and taxonomic classification.</title>
        <authorList>
            <person name="Goeker M."/>
        </authorList>
    </citation>
    <scope>NUCLEOTIDE SEQUENCE [LARGE SCALE GENOMIC DNA]</scope>
    <source>
        <strain evidence="9 10">DSM 5603</strain>
    </source>
</reference>
<protein>
    <submittedName>
        <fullName evidence="9">Putative membrane protein YccC</fullName>
    </submittedName>
</protein>
<proteinExistence type="inferred from homology"/>
<dbReference type="GO" id="GO:0005886">
    <property type="term" value="C:plasma membrane"/>
    <property type="evidence" value="ECO:0007669"/>
    <property type="project" value="UniProtKB-SubCell"/>
</dbReference>
<evidence type="ECO:0000256" key="7">
    <source>
        <dbReference type="SAM" id="Phobius"/>
    </source>
</evidence>
<evidence type="ECO:0000259" key="8">
    <source>
        <dbReference type="Pfam" id="PF13515"/>
    </source>
</evidence>
<evidence type="ECO:0000256" key="6">
    <source>
        <dbReference type="ARBA" id="ARBA00043993"/>
    </source>
</evidence>
<gene>
    <name evidence="9" type="ORF">C7453_106226</name>
</gene>
<comment type="caution">
    <text evidence="9">The sequence shown here is derived from an EMBL/GenBank/DDBJ whole genome shotgun (WGS) entry which is preliminary data.</text>
</comment>
<keyword evidence="3 7" id="KW-0812">Transmembrane</keyword>
<dbReference type="Proteomes" id="UP000254958">
    <property type="component" value="Unassembled WGS sequence"/>
</dbReference>
<feature type="transmembrane region" description="Helical" evidence="7">
    <location>
        <begin position="129"/>
        <end position="159"/>
    </location>
</feature>
<feature type="domain" description="Integral membrane bound transporter" evidence="8">
    <location>
        <begin position="428"/>
        <end position="550"/>
    </location>
</feature>
<name>A0A370G156_GLULI</name>
<sequence length="693" mass="74406">MEGRETSPSSFREFLLYHPWSTPCAGPMKNNLFPPLPRKPRFLKALAHSVMPSVITHWLGARAIAIAPEQIAIREGLRAGVAVSTVMLVAWHINMPLMAWSAFAAFWTSLADPGGLLRTRIKALTSFGLAGAVITGTISALAGYSTVAACAGLGLYALLCGLARAWGAAATQVSVLAAIVAVVAVCYPQTPMGALTLAGLFSLGVVWAMLICLLAWPADPSTPQKQACAALFREQASMAFRLLSLPHLQTASLPTQQKELSTWRRDIRRRIEQIRSSVEKLSSDALISPTRAALLPAVEAADRIFVTLIAFEHAAFSAPLPPETARVVRITAAALRRIARDIPQGRPVPDSLSLYIRAFTRLGAHPNALAARAAAWNAAALTDLQTAWLAKTPARRGAPSSAPATPSRPLSPIFVRHAARLSVAVLAAFGITLAFHLPYAYWAMMAVVVVTQPGRSTTLSRTIERVAGSVAGGILAAIAGTLCPKWMVLLLIFPLSATTIALRSVNYTLCVTFMTQLFVLVTDLLGSDTGWLLGFARAENNIIGSLVGMAACLLLWPEKSTASLPTLVSRAFLANLRYAALVTSGDGNREDTEQARREAGTTSNQAEILCQQTSLEGLRRSENLKICTEILFHLRQQAGIASTSWLERSTDRASAPTAQTYQAALRQFSEQLSAPSSTGTHLRDMLLFLRQAH</sequence>
<keyword evidence="5 7" id="KW-0472">Membrane</keyword>